<proteinExistence type="predicted"/>
<dbReference type="Pfam" id="PF10012">
    <property type="entry name" value="DUF2255"/>
    <property type="match status" value="1"/>
</dbReference>
<protein>
    <submittedName>
        <fullName evidence="1">DUF2255 family protein</fullName>
    </submittedName>
</protein>
<dbReference type="RefSeq" id="WP_253235172.1">
    <property type="nucleotide sequence ID" value="NZ_JAMYJR010000001.1"/>
</dbReference>
<comment type="caution">
    <text evidence="1">The sequence shown here is derived from an EMBL/GenBank/DDBJ whole genome shotgun (WGS) entry which is preliminary data.</text>
</comment>
<reference evidence="1 2" key="1">
    <citation type="submission" date="2022-06" db="EMBL/GenBank/DDBJ databases">
        <title>New Species of the Genus Actinoplanes, ActinopZanes ferrugineus.</title>
        <authorList>
            <person name="Ding P."/>
        </authorList>
    </citation>
    <scope>NUCLEOTIDE SEQUENCE [LARGE SCALE GENOMIC DNA]</scope>
    <source>
        <strain evidence="1 2">TRM88003</strain>
    </source>
</reference>
<dbReference type="Proteomes" id="UP001523369">
    <property type="component" value="Unassembled WGS sequence"/>
</dbReference>
<dbReference type="EMBL" id="JAMYJR010000001">
    <property type="protein sequence ID" value="MCO8269028.1"/>
    <property type="molecule type" value="Genomic_DNA"/>
</dbReference>
<evidence type="ECO:0000313" key="2">
    <source>
        <dbReference type="Proteomes" id="UP001523369"/>
    </source>
</evidence>
<dbReference type="InterPro" id="IPR016888">
    <property type="entry name" value="UCP028498"/>
</dbReference>
<accession>A0ABT1DDZ0</accession>
<keyword evidence="2" id="KW-1185">Reference proteome</keyword>
<sequence length="134" mass="14601">MTGWAPDALRLIEAADELEIAPERTDGTLRRWVPIWVVSVGDQAFVRTWHRRETGWFGHVLKSRRAGIRVPGLQTTVLVDDVGAGPDNLRAAIDAAYHAKYGRYGSTSIEQMVNSSAAATTLRLSPADSVGATE</sequence>
<evidence type="ECO:0000313" key="1">
    <source>
        <dbReference type="EMBL" id="MCO8269028.1"/>
    </source>
</evidence>
<name>A0ABT1DDZ0_9ACTN</name>
<gene>
    <name evidence="1" type="ORF">M1L60_00325</name>
</gene>
<organism evidence="1 2">
    <name type="scientific">Paractinoplanes aksuensis</name>
    <dbReference type="NCBI Taxonomy" id="2939490"/>
    <lineage>
        <taxon>Bacteria</taxon>
        <taxon>Bacillati</taxon>
        <taxon>Actinomycetota</taxon>
        <taxon>Actinomycetes</taxon>
        <taxon>Micromonosporales</taxon>
        <taxon>Micromonosporaceae</taxon>
        <taxon>Paractinoplanes</taxon>
    </lineage>
</organism>